<comment type="cofactor">
    <cofactor evidence="1">
        <name>Zn(2+)</name>
        <dbReference type="ChEBI" id="CHEBI:29105"/>
    </cofactor>
</comment>
<feature type="domain" description="M23ase beta-sheet core" evidence="9">
    <location>
        <begin position="288"/>
        <end position="382"/>
    </location>
</feature>
<evidence type="ECO:0000313" key="13">
    <source>
        <dbReference type="Proteomes" id="UP001481413"/>
    </source>
</evidence>
<accession>A0ABQ0A2H4</accession>
<evidence type="ECO:0000256" key="3">
    <source>
        <dbReference type="ARBA" id="ARBA00022670"/>
    </source>
</evidence>
<keyword evidence="8" id="KW-1133">Transmembrane helix</keyword>
<keyword evidence="6" id="KW-0862">Zinc</keyword>
<dbReference type="Pfam" id="PF04225">
    <property type="entry name" value="LysM_OapA"/>
    <property type="match status" value="1"/>
</dbReference>
<evidence type="ECO:0000256" key="2">
    <source>
        <dbReference type="ARBA" id="ARBA00004196"/>
    </source>
</evidence>
<dbReference type="SUPFAM" id="SSF51261">
    <property type="entry name" value="Duplicated hybrid motif"/>
    <property type="match status" value="1"/>
</dbReference>
<comment type="caution">
    <text evidence="12">The sequence shown here is derived from an EMBL/GenBank/DDBJ whole genome shotgun (WGS) entry which is preliminary data.</text>
</comment>
<feature type="transmembrane region" description="Helical" evidence="8">
    <location>
        <begin position="12"/>
        <end position="31"/>
    </location>
</feature>
<dbReference type="Gene3D" id="3.10.450.350">
    <property type="match status" value="2"/>
</dbReference>
<dbReference type="EMBL" id="BAABWH010000009">
    <property type="protein sequence ID" value="GAA6146589.1"/>
    <property type="molecule type" value="Genomic_DNA"/>
</dbReference>
<comment type="subcellular location">
    <subcellularLocation>
        <location evidence="2">Cell envelope</location>
    </subcellularLocation>
</comment>
<evidence type="ECO:0000259" key="11">
    <source>
        <dbReference type="Pfam" id="PF19425"/>
    </source>
</evidence>
<proteinExistence type="predicted"/>
<name>A0ABQ0A2H4_9GAMM</name>
<keyword evidence="7" id="KW-0482">Metalloprotease</keyword>
<dbReference type="Gene3D" id="2.70.70.10">
    <property type="entry name" value="Glucose Permease (Domain IIA)"/>
    <property type="match status" value="1"/>
</dbReference>
<keyword evidence="5" id="KW-0378">Hydrolase</keyword>
<keyword evidence="8" id="KW-0812">Transmembrane</keyword>
<reference evidence="12 13" key="1">
    <citation type="submission" date="2024-04" db="EMBL/GenBank/DDBJ databases">
        <title>Draft genome sequence of Thalassolituus maritimus NBRC 116585.</title>
        <authorList>
            <person name="Miyakawa T."/>
            <person name="Kusuya Y."/>
            <person name="Miura T."/>
        </authorList>
    </citation>
    <scope>NUCLEOTIDE SEQUENCE [LARGE SCALE GENOMIC DNA]</scope>
    <source>
        <strain evidence="12 13">5NW40-0001</strain>
    </source>
</reference>
<evidence type="ECO:0000256" key="6">
    <source>
        <dbReference type="ARBA" id="ARBA00022833"/>
    </source>
</evidence>
<evidence type="ECO:0000256" key="8">
    <source>
        <dbReference type="SAM" id="Phobius"/>
    </source>
</evidence>
<keyword evidence="8" id="KW-0472">Membrane</keyword>
<evidence type="ECO:0000256" key="7">
    <source>
        <dbReference type="ARBA" id="ARBA00023049"/>
    </source>
</evidence>
<dbReference type="Pfam" id="PF01551">
    <property type="entry name" value="Peptidase_M23"/>
    <property type="match status" value="1"/>
</dbReference>
<feature type="domain" description="Csd3-like second N-terminal" evidence="11">
    <location>
        <begin position="154"/>
        <end position="276"/>
    </location>
</feature>
<evidence type="ECO:0000256" key="5">
    <source>
        <dbReference type="ARBA" id="ARBA00022801"/>
    </source>
</evidence>
<keyword evidence="13" id="KW-1185">Reference proteome</keyword>
<protein>
    <submittedName>
        <fullName evidence="12">Peptidoglycan DD-metalloendopeptidase family protein</fullName>
    </submittedName>
</protein>
<feature type="domain" description="Opacity-associated protein A LysM-like" evidence="10">
    <location>
        <begin position="64"/>
        <end position="144"/>
    </location>
</feature>
<organism evidence="12 13">
    <name type="scientific">Thalassolituus maritimus</name>
    <dbReference type="NCBI Taxonomy" id="484498"/>
    <lineage>
        <taxon>Bacteria</taxon>
        <taxon>Pseudomonadati</taxon>
        <taxon>Pseudomonadota</taxon>
        <taxon>Gammaproteobacteria</taxon>
        <taxon>Oceanospirillales</taxon>
        <taxon>Oceanospirillaceae</taxon>
        <taxon>Thalassolituus</taxon>
    </lineage>
</organism>
<dbReference type="InterPro" id="IPR050570">
    <property type="entry name" value="Cell_wall_metabolism_enzyme"/>
</dbReference>
<evidence type="ECO:0000259" key="9">
    <source>
        <dbReference type="Pfam" id="PF01551"/>
    </source>
</evidence>
<evidence type="ECO:0000256" key="4">
    <source>
        <dbReference type="ARBA" id="ARBA00022723"/>
    </source>
</evidence>
<dbReference type="PANTHER" id="PTHR21666">
    <property type="entry name" value="PEPTIDASE-RELATED"/>
    <property type="match status" value="1"/>
</dbReference>
<keyword evidence="4" id="KW-0479">Metal-binding</keyword>
<keyword evidence="3" id="KW-0645">Protease</keyword>
<evidence type="ECO:0000313" key="12">
    <source>
        <dbReference type="EMBL" id="GAA6146589.1"/>
    </source>
</evidence>
<dbReference type="PANTHER" id="PTHR21666:SF288">
    <property type="entry name" value="CELL DIVISION PROTEIN YTFB"/>
    <property type="match status" value="1"/>
</dbReference>
<dbReference type="RefSeq" id="WP_353295812.1">
    <property type="nucleotide sequence ID" value="NZ_BAABWH010000009.1"/>
</dbReference>
<gene>
    <name evidence="12" type="ORF">NBRC116585_27070</name>
</gene>
<sequence length="428" mass="47376">MALPGQLEYFPLRHLIGAGLGILLIVVLMLLPDSGDTTKEQTFVIDLPEPTESDVSPPLPELDWESTKVKSGDSLSVLFSRENLSAVDVIDIAAAVPRDVINLKVGQEVRWVRTADNRISQLEIILSPLARHAITREGDGTLAYELLERTADYIPRFATATIDNSLYYDGSQAGVPDQVLYQLAAIFGWDIDFALDIRKGDSFSLIFEEIQLDGEQIGYGDILIAQFNNRDRELAAVRYVDSEGNANYFTPEGTSMRKAFLRNPIDYFRISSRFNPNRRHPILNTIRAHRGTDYAAPTGTPIKAAGDGKVTFAGRNGGYGNVVVIQHGQRYQTKYAHMSKFGRGIRVGRYVKQGQIIGYVGTTGASTGPHLHYEFLVDGVHRDSLRVKLPKAESIKSSEKTAFLKESDKLTGWLSDFSASINSGDSFQ</sequence>
<dbReference type="Pfam" id="PF19425">
    <property type="entry name" value="Csd3_N2"/>
    <property type="match status" value="1"/>
</dbReference>
<dbReference type="InterPro" id="IPR011055">
    <property type="entry name" value="Dup_hybrid_motif"/>
</dbReference>
<dbReference type="InterPro" id="IPR016047">
    <property type="entry name" value="M23ase_b-sheet_dom"/>
</dbReference>
<evidence type="ECO:0000259" key="10">
    <source>
        <dbReference type="Pfam" id="PF04225"/>
    </source>
</evidence>
<dbReference type="CDD" id="cd12797">
    <property type="entry name" value="M23_peptidase"/>
    <property type="match status" value="1"/>
</dbReference>
<evidence type="ECO:0000256" key="1">
    <source>
        <dbReference type="ARBA" id="ARBA00001947"/>
    </source>
</evidence>
<dbReference type="InterPro" id="IPR007340">
    <property type="entry name" value="LysM_Opacity-associatedA"/>
</dbReference>
<dbReference type="Proteomes" id="UP001481413">
    <property type="component" value="Unassembled WGS sequence"/>
</dbReference>
<dbReference type="InterPro" id="IPR045834">
    <property type="entry name" value="Csd3_N2"/>
</dbReference>